<dbReference type="EMBL" id="QBMC01000061">
    <property type="protein sequence ID" value="PZO17902.1"/>
    <property type="molecule type" value="Genomic_DNA"/>
</dbReference>
<dbReference type="AlphaFoldDB" id="A0A2W4UBB7"/>
<evidence type="ECO:0000313" key="3">
    <source>
        <dbReference type="Proteomes" id="UP000249354"/>
    </source>
</evidence>
<accession>A0A2W4UBB7</accession>
<sequence>MCGKEPSVHCPKESDEDLSPAELTKDLAVYRCGHCAGNWLPSAHYQRWQALNAGLNAVRGAVVRPRRMGDFRSVGAACPNSGGVRSGLAGANSRVRKSRAAANGGRRETGA</sequence>
<protein>
    <submittedName>
        <fullName evidence="2">Uncharacterized protein</fullName>
    </submittedName>
</protein>
<reference evidence="3" key="1">
    <citation type="submission" date="2018-04" db="EMBL/GenBank/DDBJ databases">
        <authorList>
            <person name="Cornet L."/>
        </authorList>
    </citation>
    <scope>NUCLEOTIDE SEQUENCE [LARGE SCALE GENOMIC DNA]</scope>
</reference>
<comment type="caution">
    <text evidence="2">The sequence shown here is derived from an EMBL/GenBank/DDBJ whole genome shotgun (WGS) entry which is preliminary data.</text>
</comment>
<feature type="region of interest" description="Disordered" evidence="1">
    <location>
        <begin position="87"/>
        <end position="111"/>
    </location>
</feature>
<name>A0A2W4UBB7_9CYAN</name>
<reference evidence="2 3" key="2">
    <citation type="submission" date="2018-06" db="EMBL/GenBank/DDBJ databases">
        <title>Metagenomic assembly of (sub)arctic Cyanobacteria and their associated microbiome from non-axenic cultures.</title>
        <authorList>
            <person name="Baurain D."/>
        </authorList>
    </citation>
    <scope>NUCLEOTIDE SEQUENCE [LARGE SCALE GENOMIC DNA]</scope>
    <source>
        <strain evidence="2">ULC129bin1</strain>
    </source>
</reference>
<organism evidence="2 3">
    <name type="scientific">Leptolyngbya foveolarum</name>
    <dbReference type="NCBI Taxonomy" id="47253"/>
    <lineage>
        <taxon>Bacteria</taxon>
        <taxon>Bacillati</taxon>
        <taxon>Cyanobacteriota</taxon>
        <taxon>Cyanophyceae</taxon>
        <taxon>Leptolyngbyales</taxon>
        <taxon>Leptolyngbyaceae</taxon>
        <taxon>Leptolyngbya group</taxon>
        <taxon>Leptolyngbya</taxon>
    </lineage>
</organism>
<evidence type="ECO:0000313" key="2">
    <source>
        <dbReference type="EMBL" id="PZO17902.1"/>
    </source>
</evidence>
<evidence type="ECO:0000256" key="1">
    <source>
        <dbReference type="SAM" id="MobiDB-lite"/>
    </source>
</evidence>
<dbReference type="Proteomes" id="UP000249354">
    <property type="component" value="Unassembled WGS sequence"/>
</dbReference>
<proteinExistence type="predicted"/>
<gene>
    <name evidence="2" type="ORF">DCF25_10435</name>
</gene>